<dbReference type="EMBL" id="JBJUVG010000013">
    <property type="protein sequence ID" value="MFM9414319.1"/>
    <property type="molecule type" value="Genomic_DNA"/>
</dbReference>
<evidence type="ECO:0000313" key="3">
    <source>
        <dbReference type="Proteomes" id="UP001631949"/>
    </source>
</evidence>
<sequence length="313" mass="35028">MKGLDLAKGYYEEVVRPMLEKDFPQLVPVIAAGLVGEGSECFGYDDDLSRDHDFGPDICLWLTEEAFGQAGPALAQAYAALPDSFRGYMRKPAGPEAAHRRGVMSANSFYRRALGGIEEPLTTLDWFKIPQGALATATNGEVWMDPAGLFTARRELLMYQYPDDVRRKKCASRLAQMAQSGQYNYPRALRRQDMGSAYLALAEFVNHALAALFLLNDRYMPFYKWRFRAARDLPRLHKVYQALSTIVRQGPSRAEGSDTLLMVEAICQDIGQAVADRYELAQRDTFLIPLAEDLAASVSDPALKKLPLLFDIE</sequence>
<gene>
    <name evidence="2" type="ORF">ACKQTC_08050</name>
</gene>
<evidence type="ECO:0000313" key="2">
    <source>
        <dbReference type="EMBL" id="MFM9414319.1"/>
    </source>
</evidence>
<comment type="caution">
    <text evidence="2">The sequence shown here is derived from an EMBL/GenBank/DDBJ whole genome shotgun (WGS) entry which is preliminary data.</text>
</comment>
<evidence type="ECO:0000259" key="1">
    <source>
        <dbReference type="Pfam" id="PF13228"/>
    </source>
</evidence>
<dbReference type="Proteomes" id="UP001631949">
    <property type="component" value="Unassembled WGS sequence"/>
</dbReference>
<dbReference type="Pfam" id="PF13228">
    <property type="entry name" value="DUF4037"/>
    <property type="match status" value="1"/>
</dbReference>
<name>A0ABW9H0D2_9FIRM</name>
<feature type="domain" description="DUF4037" evidence="1">
    <location>
        <begin position="126"/>
        <end position="225"/>
    </location>
</feature>
<keyword evidence="3" id="KW-1185">Reference proteome</keyword>
<dbReference type="InterPro" id="IPR025117">
    <property type="entry name" value="DUF4037"/>
</dbReference>
<reference evidence="2 3" key="1">
    <citation type="journal article" date="2016" name="Int. J. Syst. Evol. Microbiol.">
        <title>Peptococcus simiae sp. nov., isolated from rhesus macaque faeces and emended description of the genus Peptococcus.</title>
        <authorList>
            <person name="Shkoporov A.N."/>
            <person name="Efimov B.A."/>
            <person name="Kondova I."/>
            <person name="Ouwerling B."/>
            <person name="Chaplin A.V."/>
            <person name="Shcherbakova V.A."/>
            <person name="Langermans J.A.M."/>
        </authorList>
    </citation>
    <scope>NUCLEOTIDE SEQUENCE [LARGE SCALE GENOMIC DNA]</scope>
    <source>
        <strain evidence="2 3">M108</strain>
    </source>
</reference>
<proteinExistence type="predicted"/>
<dbReference type="RefSeq" id="WP_408977934.1">
    <property type="nucleotide sequence ID" value="NZ_JBJUVG010000013.1"/>
</dbReference>
<accession>A0ABW9H0D2</accession>
<organism evidence="2 3">
    <name type="scientific">Peptococcus simiae</name>
    <dbReference type="NCBI Taxonomy" id="1643805"/>
    <lineage>
        <taxon>Bacteria</taxon>
        <taxon>Bacillati</taxon>
        <taxon>Bacillota</taxon>
        <taxon>Clostridia</taxon>
        <taxon>Eubacteriales</taxon>
        <taxon>Peptococcaceae</taxon>
        <taxon>Peptococcus</taxon>
    </lineage>
</organism>
<protein>
    <submittedName>
        <fullName evidence="2">DUF4037 domain-containing protein</fullName>
    </submittedName>
</protein>